<protein>
    <recommendedName>
        <fullName evidence="2">DNA-3-methyladenine glycosylase II</fullName>
        <ecNumber evidence="2">3.2.2.21</ecNumber>
    </recommendedName>
</protein>
<dbReference type="GO" id="GO:0008725">
    <property type="term" value="F:DNA-3-methyladenine glycosylase activity"/>
    <property type="evidence" value="ECO:0007669"/>
    <property type="project" value="TreeGrafter"/>
</dbReference>
<dbReference type="InterPro" id="IPR037046">
    <property type="entry name" value="AlkA_N_sf"/>
</dbReference>
<dbReference type="GO" id="GO:0043916">
    <property type="term" value="F:DNA-7-methylguanine glycosylase activity"/>
    <property type="evidence" value="ECO:0007669"/>
    <property type="project" value="TreeGrafter"/>
</dbReference>
<dbReference type="PANTHER" id="PTHR43003">
    <property type="entry name" value="DNA-3-METHYLADENINE GLYCOSYLASE"/>
    <property type="match status" value="1"/>
</dbReference>
<feature type="domain" description="HhH-GPD" evidence="5">
    <location>
        <begin position="133"/>
        <end position="286"/>
    </location>
</feature>
<comment type="catalytic activity">
    <reaction evidence="1">
        <text>Hydrolysis of alkylated DNA, releasing 3-methyladenine, 3-methylguanine, 7-methylguanine and 7-methyladenine.</text>
        <dbReference type="EC" id="3.2.2.21"/>
    </reaction>
</comment>
<dbReference type="Pfam" id="PF06029">
    <property type="entry name" value="AlkA_N"/>
    <property type="match status" value="1"/>
</dbReference>
<accession>A0A3S3BR95</accession>
<dbReference type="InterPro" id="IPR003265">
    <property type="entry name" value="HhH-GPD_domain"/>
</dbReference>
<evidence type="ECO:0000313" key="8">
    <source>
        <dbReference type="Proteomes" id="UP000286208"/>
    </source>
</evidence>
<gene>
    <name evidence="7" type="ORF">EGT67_22735</name>
</gene>
<keyword evidence="8" id="KW-1185">Reference proteome</keyword>
<dbReference type="Gene3D" id="1.10.1670.10">
    <property type="entry name" value="Helix-hairpin-Helix base-excision DNA repair enzymes (C-terminal)"/>
    <property type="match status" value="1"/>
</dbReference>
<dbReference type="SUPFAM" id="SSF55945">
    <property type="entry name" value="TATA-box binding protein-like"/>
    <property type="match status" value="1"/>
</dbReference>
<dbReference type="EC" id="3.2.2.21" evidence="2"/>
<dbReference type="InterPro" id="IPR011257">
    <property type="entry name" value="DNA_glycosylase"/>
</dbReference>
<dbReference type="GO" id="GO:0005737">
    <property type="term" value="C:cytoplasm"/>
    <property type="evidence" value="ECO:0007669"/>
    <property type="project" value="TreeGrafter"/>
</dbReference>
<dbReference type="GO" id="GO:0032993">
    <property type="term" value="C:protein-DNA complex"/>
    <property type="evidence" value="ECO:0007669"/>
    <property type="project" value="TreeGrafter"/>
</dbReference>
<name>A0A3S3BR95_9NOCA</name>
<organism evidence="7 8">
    <name type="scientific">Prescottella agglutinans</name>
    <dbReference type="NCBI Taxonomy" id="1644129"/>
    <lineage>
        <taxon>Bacteria</taxon>
        <taxon>Bacillati</taxon>
        <taxon>Actinomycetota</taxon>
        <taxon>Actinomycetes</taxon>
        <taxon>Mycobacteriales</taxon>
        <taxon>Nocardiaceae</taxon>
        <taxon>Prescottella</taxon>
    </lineage>
</organism>
<dbReference type="AlphaFoldDB" id="A0A3S3BR95"/>
<comment type="caution">
    <text evidence="7">The sequence shown here is derived from an EMBL/GenBank/DDBJ whole genome shotgun (WGS) entry which is preliminary data.</text>
</comment>
<evidence type="ECO:0000256" key="1">
    <source>
        <dbReference type="ARBA" id="ARBA00000086"/>
    </source>
</evidence>
<evidence type="ECO:0000313" key="7">
    <source>
        <dbReference type="EMBL" id="RVW07352.1"/>
    </source>
</evidence>
<reference evidence="7 8" key="1">
    <citation type="submission" date="2018-11" db="EMBL/GenBank/DDBJ databases">
        <title>Rhodococcus spongicola sp. nov. and Rhodococcus xishaensis sp. nov. from marine sponges.</title>
        <authorList>
            <person name="Li L."/>
            <person name="Lin H.W."/>
        </authorList>
    </citation>
    <scope>NUCLEOTIDE SEQUENCE [LARGE SCALE GENOMIC DNA]</scope>
    <source>
        <strain evidence="7 8">CCTCC AB2014297</strain>
    </source>
</reference>
<dbReference type="GO" id="GO:0006285">
    <property type="term" value="P:base-excision repair, AP site formation"/>
    <property type="evidence" value="ECO:0007669"/>
    <property type="project" value="TreeGrafter"/>
</dbReference>
<dbReference type="SMART" id="SM01009">
    <property type="entry name" value="AlkA_N"/>
    <property type="match status" value="1"/>
</dbReference>
<sequence length="288" mass="30569">MRAHTLSLPFRPPFTTAPMLGALAAHAVDGLERHDPESGTHTRVVPAPHGPAVVSVRFDGTDHVTATVRASHPDDVSHVDALVRGWLDLDADTETVDAALGAHPLLADHVAARPGLRILGSVDGFETAVLTVLGQQVSLSAARTFGSRFVTAFGTPTEFDGFVSFPDPEQLAQLDPLVVQKAVGLTGARARTVQALAEAAADGLHLGPDADPTEFRARLLALPGIGPWTADYLAVRVLGDRDAYPSGDLVLRRALGVKTAREAAAASEPWRPWRAYAVFHLWASQAFL</sequence>
<dbReference type="SMART" id="SM00478">
    <property type="entry name" value="ENDO3c"/>
    <property type="match status" value="1"/>
</dbReference>
<keyword evidence="3" id="KW-0227">DNA damage</keyword>
<dbReference type="InterPro" id="IPR051912">
    <property type="entry name" value="Alkylbase_DNA_Glycosylase/TA"/>
</dbReference>
<dbReference type="OrthoDB" id="9811249at2"/>
<dbReference type="InterPro" id="IPR010316">
    <property type="entry name" value="AlkA_N"/>
</dbReference>
<dbReference type="SUPFAM" id="SSF48150">
    <property type="entry name" value="DNA-glycosylase"/>
    <property type="match status" value="1"/>
</dbReference>
<evidence type="ECO:0000256" key="4">
    <source>
        <dbReference type="ARBA" id="ARBA00023204"/>
    </source>
</evidence>
<proteinExistence type="predicted"/>
<dbReference type="EMBL" id="RKLP01000013">
    <property type="protein sequence ID" value="RVW07352.1"/>
    <property type="molecule type" value="Genomic_DNA"/>
</dbReference>
<dbReference type="Pfam" id="PF00730">
    <property type="entry name" value="HhH-GPD"/>
    <property type="match status" value="1"/>
</dbReference>
<dbReference type="InterPro" id="IPR023170">
    <property type="entry name" value="HhH_base_excis_C"/>
</dbReference>
<dbReference type="GO" id="GO:0032131">
    <property type="term" value="F:alkylated DNA binding"/>
    <property type="evidence" value="ECO:0007669"/>
    <property type="project" value="TreeGrafter"/>
</dbReference>
<dbReference type="PANTHER" id="PTHR43003:SF13">
    <property type="entry name" value="DNA-3-METHYLADENINE GLYCOSYLASE 2"/>
    <property type="match status" value="1"/>
</dbReference>
<dbReference type="RefSeq" id="WP_127918357.1">
    <property type="nucleotide sequence ID" value="NZ_RKLP01000013.1"/>
</dbReference>
<evidence type="ECO:0000259" key="6">
    <source>
        <dbReference type="SMART" id="SM01009"/>
    </source>
</evidence>
<evidence type="ECO:0000256" key="2">
    <source>
        <dbReference type="ARBA" id="ARBA00012000"/>
    </source>
</evidence>
<dbReference type="Gene3D" id="3.30.310.20">
    <property type="entry name" value="DNA-3-methyladenine glycosylase AlkA, N-terminal domain"/>
    <property type="match status" value="1"/>
</dbReference>
<evidence type="ECO:0000259" key="5">
    <source>
        <dbReference type="SMART" id="SM00478"/>
    </source>
</evidence>
<dbReference type="Gene3D" id="1.10.340.30">
    <property type="entry name" value="Hypothetical protein, domain 2"/>
    <property type="match status" value="1"/>
</dbReference>
<dbReference type="GO" id="GO:0006307">
    <property type="term" value="P:DNA alkylation repair"/>
    <property type="evidence" value="ECO:0007669"/>
    <property type="project" value="TreeGrafter"/>
</dbReference>
<dbReference type="CDD" id="cd00056">
    <property type="entry name" value="ENDO3c"/>
    <property type="match status" value="1"/>
</dbReference>
<keyword evidence="4" id="KW-0234">DNA repair</keyword>
<dbReference type="Proteomes" id="UP000286208">
    <property type="component" value="Unassembled WGS sequence"/>
</dbReference>
<evidence type="ECO:0000256" key="3">
    <source>
        <dbReference type="ARBA" id="ARBA00022763"/>
    </source>
</evidence>
<feature type="domain" description="DNA-3-methyladenine glycosylase AlkA N-terminal" evidence="6">
    <location>
        <begin position="5"/>
        <end position="123"/>
    </location>
</feature>